<feature type="domain" description="Multidrug resistance protein MdtA-like C-terminal permuted SH3" evidence="8">
    <location>
        <begin position="312"/>
        <end position="371"/>
    </location>
</feature>
<feature type="transmembrane region" description="Helical" evidence="5">
    <location>
        <begin position="7"/>
        <end position="24"/>
    </location>
</feature>
<dbReference type="InterPro" id="IPR058625">
    <property type="entry name" value="MdtA-like_BSH"/>
</dbReference>
<dbReference type="InterPro" id="IPR030190">
    <property type="entry name" value="MacA_alpha-hairpin_sf"/>
</dbReference>
<organism evidence="9 10">
    <name type="scientific">Ignatzschineria larvae DSM 13226</name>
    <dbReference type="NCBI Taxonomy" id="1111732"/>
    <lineage>
        <taxon>Bacteria</taxon>
        <taxon>Pseudomonadati</taxon>
        <taxon>Pseudomonadota</taxon>
        <taxon>Gammaproteobacteria</taxon>
        <taxon>Cardiobacteriales</taxon>
        <taxon>Ignatzschineriaceae</taxon>
        <taxon>Ignatzschineria</taxon>
    </lineage>
</organism>
<dbReference type="EMBL" id="CP150637">
    <property type="protein sequence ID" value="WZW88805.1"/>
    <property type="molecule type" value="Genomic_DNA"/>
</dbReference>
<keyword evidence="5" id="KW-1133">Transmembrane helix</keyword>
<feature type="domain" description="Multidrug resistance protein MdtA-like barrel-sandwich hybrid" evidence="7">
    <location>
        <begin position="57"/>
        <end position="211"/>
    </location>
</feature>
<dbReference type="RefSeq" id="WP_026879446.1">
    <property type="nucleotide sequence ID" value="NZ_CP150637.1"/>
</dbReference>
<evidence type="ECO:0000256" key="5">
    <source>
        <dbReference type="SAM" id="Phobius"/>
    </source>
</evidence>
<reference evidence="9 10" key="1">
    <citation type="submission" date="2024-03" db="EMBL/GenBank/DDBJ databases">
        <title>Complete Genome Sequence and Annotation of Ignatzschineria larvae DSM 13226.</title>
        <authorList>
            <person name="Cantrell E."/>
            <person name="Burcham Z.M."/>
        </authorList>
    </citation>
    <scope>NUCLEOTIDE SEQUENCE [LARGE SCALE GENOMIC DNA]</scope>
    <source>
        <strain evidence="9 10">DSM 13226</strain>
    </source>
</reference>
<dbReference type="Gene3D" id="6.10.140.1990">
    <property type="match status" value="1"/>
</dbReference>
<dbReference type="SUPFAM" id="SSF111369">
    <property type="entry name" value="HlyD-like secretion proteins"/>
    <property type="match status" value="1"/>
</dbReference>
<protein>
    <submittedName>
        <fullName evidence="9">Efflux RND transporter periplasmic adaptor subunit</fullName>
    </submittedName>
</protein>
<evidence type="ECO:0000313" key="10">
    <source>
        <dbReference type="Proteomes" id="UP001449178"/>
    </source>
</evidence>
<dbReference type="Pfam" id="PF25967">
    <property type="entry name" value="RND-MFP_C"/>
    <property type="match status" value="1"/>
</dbReference>
<name>A0ABZ3C3T8_9GAMM</name>
<evidence type="ECO:0000256" key="1">
    <source>
        <dbReference type="ARBA" id="ARBA00004196"/>
    </source>
</evidence>
<evidence type="ECO:0000256" key="2">
    <source>
        <dbReference type="ARBA" id="ARBA00009477"/>
    </source>
</evidence>
<dbReference type="PANTHER" id="PTHR30469:SF33">
    <property type="entry name" value="SLR1207 PROTEIN"/>
    <property type="match status" value="1"/>
</dbReference>
<dbReference type="InterPro" id="IPR058624">
    <property type="entry name" value="MdtA-like_HH"/>
</dbReference>
<gene>
    <name evidence="9" type="ORF">WMO13_05280</name>
</gene>
<accession>A0ABZ3C3T8</accession>
<keyword evidence="4" id="KW-0175">Coiled coil</keyword>
<dbReference type="Pfam" id="PF25917">
    <property type="entry name" value="BSH_RND"/>
    <property type="match status" value="1"/>
</dbReference>
<keyword evidence="10" id="KW-1185">Reference proteome</keyword>
<evidence type="ECO:0000313" key="9">
    <source>
        <dbReference type="EMBL" id="WZW88805.1"/>
    </source>
</evidence>
<feature type="domain" description="Multidrug resistance protein MdtA-like alpha-helical hairpin" evidence="6">
    <location>
        <begin position="104"/>
        <end position="180"/>
    </location>
</feature>
<dbReference type="Proteomes" id="UP001449178">
    <property type="component" value="Chromosome"/>
</dbReference>
<evidence type="ECO:0000259" key="8">
    <source>
        <dbReference type="Pfam" id="PF25967"/>
    </source>
</evidence>
<dbReference type="NCBIfam" id="TIGR01730">
    <property type="entry name" value="RND_mfp"/>
    <property type="match status" value="1"/>
</dbReference>
<dbReference type="InterPro" id="IPR006143">
    <property type="entry name" value="RND_pump_MFP"/>
</dbReference>
<keyword evidence="5" id="KW-0472">Membrane</keyword>
<evidence type="ECO:0000256" key="4">
    <source>
        <dbReference type="ARBA" id="ARBA00023054"/>
    </source>
</evidence>
<keyword evidence="3" id="KW-0813">Transport</keyword>
<dbReference type="Gene3D" id="2.40.50.100">
    <property type="match status" value="1"/>
</dbReference>
<evidence type="ECO:0000259" key="6">
    <source>
        <dbReference type="Pfam" id="PF25876"/>
    </source>
</evidence>
<dbReference type="Pfam" id="PF25876">
    <property type="entry name" value="HH_MFP_RND"/>
    <property type="match status" value="1"/>
</dbReference>
<sequence>MKRLLKYIILLIIITSIAGYIYHIKNTAKSNFLTMPVTRGNIIKSVATTGEVTATQLVTVGAQASGQIEKIYVELGQSVKKGDLIAQIDATTQQNLYDTEQARLESYLAQLASAEVALKISQTQYEREQSLTSLQARAQSNLEDAEQAYSAAKANITEIKSFIRQTEISLNTAKVNLSYTKILSPLEGTIVSIPVEEGQTVNASMSTPTIVQIADLTKMTILMEISEGDINNLQSGMPVTYSILSMPNEQYTTILKSIDPGLTTLSNGNYEKGASSDSAIYYYGRLEVPNHDSKLRIGMTTENNIQIAEADNVLIVPISAIKNRDHKKFIRILTDTQKVVEKEVETGLADELNIEIKNGVTEGEQLILEELSNTSTPLSQGPPRMM</sequence>
<comment type="subcellular location">
    <subcellularLocation>
        <location evidence="1">Cell envelope</location>
    </subcellularLocation>
</comment>
<dbReference type="PANTHER" id="PTHR30469">
    <property type="entry name" value="MULTIDRUG RESISTANCE PROTEIN MDTA"/>
    <property type="match status" value="1"/>
</dbReference>
<evidence type="ECO:0000256" key="3">
    <source>
        <dbReference type="ARBA" id="ARBA00022448"/>
    </source>
</evidence>
<dbReference type="Gene3D" id="2.40.30.170">
    <property type="match status" value="1"/>
</dbReference>
<evidence type="ECO:0000259" key="7">
    <source>
        <dbReference type="Pfam" id="PF25917"/>
    </source>
</evidence>
<dbReference type="InterPro" id="IPR058627">
    <property type="entry name" value="MdtA-like_C"/>
</dbReference>
<comment type="similarity">
    <text evidence="2">Belongs to the membrane fusion protein (MFP) (TC 8.A.1) family.</text>
</comment>
<proteinExistence type="inferred from homology"/>
<dbReference type="Gene3D" id="2.40.420.20">
    <property type="match status" value="1"/>
</dbReference>
<keyword evidence="5" id="KW-0812">Transmembrane</keyword>